<name>A0AA38PDB7_9AGAR</name>
<dbReference type="PANTHER" id="PTHR46140:SF2">
    <property type="entry name" value="VACUOLAR TRANSPORTER CHAPERONE 3 COMPLEX SUBUNIT 3-RELATED"/>
    <property type="match status" value="1"/>
</dbReference>
<dbReference type="Pfam" id="PF02656">
    <property type="entry name" value="DUF202"/>
    <property type="match status" value="1"/>
</dbReference>
<feature type="transmembrane region" description="Helical" evidence="5">
    <location>
        <begin position="172"/>
        <end position="188"/>
    </location>
</feature>
<sequence>MTFSAAELPTALNGRHSSSLPPSLSEFLKNFAMNHPTQRHPEGFIQNDRPDSLIRRSWHAMSERLSPFSPAALASLPKLSRPSRYTRADAIPNAEDDQDGQRPTVRDYLSINHLPPQVKVPKKMKTPVRVEGKVWFANERTWVSWLNLAVLLATLALALFNASRDAVARKFAYTYAVISIGVLMYGYILYQHRITMIRRRDPGHFDALAGPVIVSILLFFAVLANFLIRVRELQEKHIPIPGADFIPFLRTSSLAQLPMSHVTSP</sequence>
<dbReference type="AlphaFoldDB" id="A0AA38PDB7"/>
<feature type="transmembrane region" description="Helical" evidence="5">
    <location>
        <begin position="208"/>
        <end position="228"/>
    </location>
</feature>
<keyword evidence="3 5" id="KW-1133">Transmembrane helix</keyword>
<protein>
    <recommendedName>
        <fullName evidence="6">DUF202 domain-containing protein</fullName>
    </recommendedName>
</protein>
<dbReference type="InterPro" id="IPR051572">
    <property type="entry name" value="VTC_Complex_Subunit"/>
</dbReference>
<proteinExistence type="predicted"/>
<keyword evidence="2 5" id="KW-0812">Transmembrane</keyword>
<evidence type="ECO:0000256" key="4">
    <source>
        <dbReference type="ARBA" id="ARBA00023136"/>
    </source>
</evidence>
<evidence type="ECO:0000259" key="6">
    <source>
        <dbReference type="Pfam" id="PF02656"/>
    </source>
</evidence>
<dbReference type="GO" id="GO:0000329">
    <property type="term" value="C:fungal-type vacuole membrane"/>
    <property type="evidence" value="ECO:0007669"/>
    <property type="project" value="TreeGrafter"/>
</dbReference>
<dbReference type="GO" id="GO:0033254">
    <property type="term" value="C:vacuolar transporter chaperone complex"/>
    <property type="evidence" value="ECO:0007669"/>
    <property type="project" value="TreeGrafter"/>
</dbReference>
<evidence type="ECO:0000313" key="8">
    <source>
        <dbReference type="Proteomes" id="UP001163846"/>
    </source>
</evidence>
<dbReference type="Proteomes" id="UP001163846">
    <property type="component" value="Unassembled WGS sequence"/>
</dbReference>
<evidence type="ECO:0000256" key="5">
    <source>
        <dbReference type="SAM" id="Phobius"/>
    </source>
</evidence>
<reference evidence="7" key="1">
    <citation type="submission" date="2022-08" db="EMBL/GenBank/DDBJ databases">
        <authorList>
            <consortium name="DOE Joint Genome Institute"/>
            <person name="Min B."/>
            <person name="Riley R."/>
            <person name="Sierra-Patev S."/>
            <person name="Naranjo-Ortiz M."/>
            <person name="Looney B."/>
            <person name="Konkel Z."/>
            <person name="Slot J.C."/>
            <person name="Sakamoto Y."/>
            <person name="Steenwyk J.L."/>
            <person name="Rokas A."/>
            <person name="Carro J."/>
            <person name="Camarero S."/>
            <person name="Ferreira P."/>
            <person name="Molpeceres G."/>
            <person name="Ruiz-Duenas F.J."/>
            <person name="Serrano A."/>
            <person name="Henrissat B."/>
            <person name="Drula E."/>
            <person name="Hughes K.W."/>
            <person name="Mata J.L."/>
            <person name="Ishikawa N.K."/>
            <person name="Vargas-Isla R."/>
            <person name="Ushijima S."/>
            <person name="Smith C.A."/>
            <person name="Ahrendt S."/>
            <person name="Andreopoulos W."/>
            <person name="He G."/>
            <person name="Labutti K."/>
            <person name="Lipzen A."/>
            <person name="Ng V."/>
            <person name="Sandor L."/>
            <person name="Barry K."/>
            <person name="Martinez A.T."/>
            <person name="Xiao Y."/>
            <person name="Gibbons J.G."/>
            <person name="Terashima K."/>
            <person name="Hibbett D.S."/>
            <person name="Grigoriev I.V."/>
        </authorList>
    </citation>
    <scope>NUCLEOTIDE SEQUENCE</scope>
    <source>
        <strain evidence="7">TFB9207</strain>
    </source>
</reference>
<keyword evidence="8" id="KW-1185">Reference proteome</keyword>
<dbReference type="PANTHER" id="PTHR46140">
    <property type="entry name" value="VACUOLAR TRANSPORTER CHAPERONE 1-RELATED"/>
    <property type="match status" value="1"/>
</dbReference>
<comment type="caution">
    <text evidence="7">The sequence shown here is derived from an EMBL/GenBank/DDBJ whole genome shotgun (WGS) entry which is preliminary data.</text>
</comment>
<evidence type="ECO:0000313" key="7">
    <source>
        <dbReference type="EMBL" id="KAJ3840832.1"/>
    </source>
</evidence>
<feature type="domain" description="DUF202" evidence="6">
    <location>
        <begin position="133"/>
        <end position="195"/>
    </location>
</feature>
<evidence type="ECO:0000256" key="1">
    <source>
        <dbReference type="ARBA" id="ARBA00004127"/>
    </source>
</evidence>
<dbReference type="EMBL" id="MU806062">
    <property type="protein sequence ID" value="KAJ3840832.1"/>
    <property type="molecule type" value="Genomic_DNA"/>
</dbReference>
<feature type="transmembrane region" description="Helical" evidence="5">
    <location>
        <begin position="142"/>
        <end position="160"/>
    </location>
</feature>
<comment type="subcellular location">
    <subcellularLocation>
        <location evidence="1">Endomembrane system</location>
        <topology evidence="1">Multi-pass membrane protein</topology>
    </subcellularLocation>
</comment>
<dbReference type="InterPro" id="IPR003807">
    <property type="entry name" value="DUF202"/>
</dbReference>
<gene>
    <name evidence="7" type="ORF">F5878DRAFT_659061</name>
</gene>
<accession>A0AA38PDB7</accession>
<organism evidence="7 8">
    <name type="scientific">Lentinula raphanica</name>
    <dbReference type="NCBI Taxonomy" id="153919"/>
    <lineage>
        <taxon>Eukaryota</taxon>
        <taxon>Fungi</taxon>
        <taxon>Dikarya</taxon>
        <taxon>Basidiomycota</taxon>
        <taxon>Agaricomycotina</taxon>
        <taxon>Agaricomycetes</taxon>
        <taxon>Agaricomycetidae</taxon>
        <taxon>Agaricales</taxon>
        <taxon>Marasmiineae</taxon>
        <taxon>Omphalotaceae</taxon>
        <taxon>Lentinula</taxon>
    </lineage>
</organism>
<evidence type="ECO:0000256" key="3">
    <source>
        <dbReference type="ARBA" id="ARBA00022989"/>
    </source>
</evidence>
<dbReference type="GO" id="GO:0012505">
    <property type="term" value="C:endomembrane system"/>
    <property type="evidence" value="ECO:0007669"/>
    <property type="project" value="UniProtKB-SubCell"/>
</dbReference>
<keyword evidence="4 5" id="KW-0472">Membrane</keyword>
<evidence type="ECO:0000256" key="2">
    <source>
        <dbReference type="ARBA" id="ARBA00022692"/>
    </source>
</evidence>